<dbReference type="InterPro" id="IPR015791">
    <property type="entry name" value="Antimic/Inh_G_crystallin-like"/>
</dbReference>
<accession>A0A3L6PSR3</accession>
<reference evidence="2" key="1">
    <citation type="journal article" date="2019" name="Nat. Commun.">
        <title>The genome of broomcorn millet.</title>
        <authorList>
            <person name="Zou C."/>
            <person name="Miki D."/>
            <person name="Li D."/>
            <person name="Tang Q."/>
            <person name="Xiao L."/>
            <person name="Rajput S."/>
            <person name="Deng P."/>
            <person name="Jia W."/>
            <person name="Huang R."/>
            <person name="Zhang M."/>
            <person name="Sun Y."/>
            <person name="Hu J."/>
            <person name="Fu X."/>
            <person name="Schnable P.S."/>
            <person name="Li F."/>
            <person name="Zhang H."/>
            <person name="Feng B."/>
            <person name="Zhu X."/>
            <person name="Liu R."/>
            <person name="Schnable J.C."/>
            <person name="Zhu J.-K."/>
            <person name="Zhang H."/>
        </authorList>
    </citation>
    <scope>NUCLEOTIDE SEQUENCE [LARGE SCALE GENOMIC DNA]</scope>
</reference>
<dbReference type="AlphaFoldDB" id="A0A3L6PSR3"/>
<gene>
    <name evidence="1" type="ORF">C2845_PM16G17650</name>
</gene>
<dbReference type="InterPro" id="IPR011024">
    <property type="entry name" value="G_crystallin-like"/>
</dbReference>
<dbReference type="Gene3D" id="2.60.20.30">
    <property type="match status" value="1"/>
</dbReference>
<evidence type="ECO:0008006" key="3">
    <source>
        <dbReference type="Google" id="ProtNLM"/>
    </source>
</evidence>
<comment type="caution">
    <text evidence="1">The sequence shown here is derived from an EMBL/GenBank/DDBJ whole genome shotgun (WGS) entry which is preliminary data.</text>
</comment>
<evidence type="ECO:0000313" key="2">
    <source>
        <dbReference type="Proteomes" id="UP000275267"/>
    </source>
</evidence>
<evidence type="ECO:0000313" key="1">
    <source>
        <dbReference type="EMBL" id="RLM64687.1"/>
    </source>
</evidence>
<sequence>MDACAHGPSHGIISVAFEFPTRRRARFPPTGDGSALRACTWFRAQTPRPPIRKEAGSGGVTCSQWRPVAAERPADEARRPRPCEAPWKAGGWSSEMVGVEATASCGEGGFGLPVLPASVGLEHIMFRTPFCSGTPLRRRAALNHTALTASRTWELGLQILGSWLTTANKVLRIQLGIALHLRCNPMAEKCSVTSAAVAIAIVAVPMAMASTDAAITKTVLTSYSGPGGCFGQTATVGSCGCSDLEFYAGQDFQGDTATFYTETGCAGTPYQVNGGFRGIQFCGDYGWRSIYIDC</sequence>
<dbReference type="Proteomes" id="UP000275267">
    <property type="component" value="Unassembled WGS sequence"/>
</dbReference>
<dbReference type="Pfam" id="PF09117">
    <property type="entry name" value="MiAMP1"/>
    <property type="match status" value="1"/>
</dbReference>
<dbReference type="InterPro" id="IPR015201">
    <property type="entry name" value="Antimicrobial_MiAMP1"/>
</dbReference>
<proteinExistence type="predicted"/>
<dbReference type="SUPFAM" id="SSF49695">
    <property type="entry name" value="gamma-Crystallin-like"/>
    <property type="match status" value="1"/>
</dbReference>
<dbReference type="GO" id="GO:0006952">
    <property type="term" value="P:defense response"/>
    <property type="evidence" value="ECO:0007669"/>
    <property type="project" value="InterPro"/>
</dbReference>
<organism evidence="1 2">
    <name type="scientific">Panicum miliaceum</name>
    <name type="common">Proso millet</name>
    <name type="synonym">Broomcorn millet</name>
    <dbReference type="NCBI Taxonomy" id="4540"/>
    <lineage>
        <taxon>Eukaryota</taxon>
        <taxon>Viridiplantae</taxon>
        <taxon>Streptophyta</taxon>
        <taxon>Embryophyta</taxon>
        <taxon>Tracheophyta</taxon>
        <taxon>Spermatophyta</taxon>
        <taxon>Magnoliopsida</taxon>
        <taxon>Liliopsida</taxon>
        <taxon>Poales</taxon>
        <taxon>Poaceae</taxon>
        <taxon>PACMAD clade</taxon>
        <taxon>Panicoideae</taxon>
        <taxon>Panicodae</taxon>
        <taxon>Paniceae</taxon>
        <taxon>Panicinae</taxon>
        <taxon>Panicum</taxon>
        <taxon>Panicum sect. Panicum</taxon>
    </lineage>
</organism>
<dbReference type="EMBL" id="PQIB02000015">
    <property type="protein sequence ID" value="RLM64687.1"/>
    <property type="molecule type" value="Genomic_DNA"/>
</dbReference>
<name>A0A3L6PSR3_PANMI</name>
<keyword evidence="2" id="KW-1185">Reference proteome</keyword>
<dbReference type="GO" id="GO:0045926">
    <property type="term" value="P:negative regulation of growth"/>
    <property type="evidence" value="ECO:0007669"/>
    <property type="project" value="InterPro"/>
</dbReference>
<protein>
    <recommendedName>
        <fullName evidence="3">Antimicrobial peptide 1</fullName>
    </recommendedName>
</protein>